<keyword evidence="2" id="KW-1185">Reference proteome</keyword>
<protein>
    <submittedName>
        <fullName evidence="1">Uncharacterized protein</fullName>
    </submittedName>
</protein>
<dbReference type="AlphaFoldDB" id="A0A371D015"/>
<dbReference type="OrthoDB" id="3237072at2759"/>
<reference evidence="1 2" key="1">
    <citation type="journal article" date="2018" name="Biotechnol. Biofuels">
        <title>Integrative visual omics of the white-rot fungus Polyporus brumalis exposes the biotechnological potential of its oxidative enzymes for delignifying raw plant biomass.</title>
        <authorList>
            <person name="Miyauchi S."/>
            <person name="Rancon A."/>
            <person name="Drula E."/>
            <person name="Hage H."/>
            <person name="Chaduli D."/>
            <person name="Favel A."/>
            <person name="Grisel S."/>
            <person name="Henrissat B."/>
            <person name="Herpoel-Gimbert I."/>
            <person name="Ruiz-Duenas F.J."/>
            <person name="Chevret D."/>
            <person name="Hainaut M."/>
            <person name="Lin J."/>
            <person name="Wang M."/>
            <person name="Pangilinan J."/>
            <person name="Lipzen A."/>
            <person name="Lesage-Meessen L."/>
            <person name="Navarro D."/>
            <person name="Riley R."/>
            <person name="Grigoriev I.V."/>
            <person name="Zhou S."/>
            <person name="Raouche S."/>
            <person name="Rosso M.N."/>
        </authorList>
    </citation>
    <scope>NUCLEOTIDE SEQUENCE [LARGE SCALE GENOMIC DNA]</scope>
    <source>
        <strain evidence="1 2">BRFM 1820</strain>
    </source>
</reference>
<dbReference type="Gene3D" id="3.80.10.10">
    <property type="entry name" value="Ribonuclease Inhibitor"/>
    <property type="match status" value="1"/>
</dbReference>
<dbReference type="SUPFAM" id="SSF52047">
    <property type="entry name" value="RNI-like"/>
    <property type="match status" value="1"/>
</dbReference>
<name>A0A371D015_9APHY</name>
<gene>
    <name evidence="1" type="ORF">OH76DRAFT_911403</name>
</gene>
<accession>A0A371D015</accession>
<dbReference type="PANTHER" id="PTHR38926:SF5">
    <property type="entry name" value="F-BOX AND LEUCINE-RICH REPEAT PROTEIN 6"/>
    <property type="match status" value="1"/>
</dbReference>
<proteinExistence type="predicted"/>
<dbReference type="InterPro" id="IPR032675">
    <property type="entry name" value="LRR_dom_sf"/>
</dbReference>
<evidence type="ECO:0000313" key="2">
    <source>
        <dbReference type="Proteomes" id="UP000256964"/>
    </source>
</evidence>
<sequence length="541" mass="61329">MTETHSIIGRDVAVLQADRPHGLRRSILDANDSEQLDCSPPINSLPEELLIKIFRLVQIEPWIDDSHGFRSFVEHHWPQIQAVCRHWRKVLCSNPQSWRKIEVYSRHEWLQVCLERCVDIHADVILYGRSLRDSDTLSILSRWTSTVRSLTIRHLESHRRVLVASWLTARRWPVLEALDITGEIDRSIRSPPCMDVALAMENVPALRILRLQADPAHPPANPFIYPQLRTLDLRLCEWPVPFSQLLDILECMKNLEVLHLEKTFLHMVGVPETRRPEGPASHARLVTLPRLRSLVLASNLYRPTIQILDSLRLPAVTSVRLVIEIDESDPQTIAAALPRDHSLAFPLLGAITSVEVTSEHVQSYGLHGYSTTRSHQFDVMLSTDAGDMHDWQFSLSHALADLVDVFAHSPITELIAIGVSSVSQSTWVEVFDRFTGLEAIDVGDCRPETAHALWTALSRTPSSLDRGSVYCPRLRVVATIAPYTAAETEAEFWVMPRVLRARKESGHTVQKLVLLRDRGVEDDRLSAYFVQVKECVGVLED</sequence>
<dbReference type="EMBL" id="KZ857432">
    <property type="protein sequence ID" value="RDX45888.1"/>
    <property type="molecule type" value="Genomic_DNA"/>
</dbReference>
<dbReference type="PANTHER" id="PTHR38926">
    <property type="entry name" value="F-BOX DOMAIN CONTAINING PROTEIN, EXPRESSED"/>
    <property type="match status" value="1"/>
</dbReference>
<dbReference type="Proteomes" id="UP000256964">
    <property type="component" value="Unassembled WGS sequence"/>
</dbReference>
<organism evidence="1 2">
    <name type="scientific">Lentinus brumalis</name>
    <dbReference type="NCBI Taxonomy" id="2498619"/>
    <lineage>
        <taxon>Eukaryota</taxon>
        <taxon>Fungi</taxon>
        <taxon>Dikarya</taxon>
        <taxon>Basidiomycota</taxon>
        <taxon>Agaricomycotina</taxon>
        <taxon>Agaricomycetes</taxon>
        <taxon>Polyporales</taxon>
        <taxon>Polyporaceae</taxon>
        <taxon>Lentinus</taxon>
    </lineage>
</organism>
<evidence type="ECO:0000313" key="1">
    <source>
        <dbReference type="EMBL" id="RDX45888.1"/>
    </source>
</evidence>